<reference evidence="7 8" key="1">
    <citation type="journal article" date="2016" name="Int. J. Syst. Evol. Microbiol.">
        <title>Nocardioides albidus sp. nov., an actinobacterium isolated from garden soil.</title>
        <authorList>
            <person name="Singh H."/>
            <person name="Du J."/>
            <person name="Trinh H."/>
            <person name="Won K."/>
            <person name="Yang J.E."/>
            <person name="Yin C."/>
            <person name="Kook M."/>
            <person name="Yi T.H."/>
        </authorList>
    </citation>
    <scope>NUCLEOTIDE SEQUENCE [LARGE SCALE GENOMIC DNA]</scope>
    <source>
        <strain evidence="7 8">CCTCC AB 2015297</strain>
    </source>
</reference>
<evidence type="ECO:0000256" key="4">
    <source>
        <dbReference type="SAM" id="MobiDB-lite"/>
    </source>
</evidence>
<dbReference type="SUPFAM" id="SSF55781">
    <property type="entry name" value="GAF domain-like"/>
    <property type="match status" value="1"/>
</dbReference>
<feature type="domain" description="IclR-ED" evidence="6">
    <location>
        <begin position="80"/>
        <end position="262"/>
    </location>
</feature>
<keyword evidence="3" id="KW-0804">Transcription</keyword>
<dbReference type="InterPro" id="IPR029016">
    <property type="entry name" value="GAF-like_dom_sf"/>
</dbReference>
<dbReference type="InterPro" id="IPR036388">
    <property type="entry name" value="WH-like_DNA-bd_sf"/>
</dbReference>
<dbReference type="PANTHER" id="PTHR30136:SF24">
    <property type="entry name" value="HTH-TYPE TRANSCRIPTIONAL REPRESSOR ALLR"/>
    <property type="match status" value="1"/>
</dbReference>
<dbReference type="InterPro" id="IPR014757">
    <property type="entry name" value="Tscrpt_reg_IclR_C"/>
</dbReference>
<proteinExistence type="predicted"/>
<dbReference type="Gene3D" id="3.30.450.40">
    <property type="match status" value="1"/>
</dbReference>
<dbReference type="EMBL" id="VDMP01000006">
    <property type="protein sequence ID" value="TNM50848.1"/>
    <property type="molecule type" value="Genomic_DNA"/>
</dbReference>
<dbReference type="PROSITE" id="PS51078">
    <property type="entry name" value="ICLR_ED"/>
    <property type="match status" value="1"/>
</dbReference>
<evidence type="ECO:0000256" key="3">
    <source>
        <dbReference type="ARBA" id="ARBA00023163"/>
    </source>
</evidence>
<protein>
    <submittedName>
        <fullName evidence="7">IclR family transcriptional regulator</fullName>
    </submittedName>
</protein>
<keyword evidence="2" id="KW-0238">DNA-binding</keyword>
<dbReference type="PANTHER" id="PTHR30136">
    <property type="entry name" value="HELIX-TURN-HELIX TRANSCRIPTIONAL REGULATOR, ICLR FAMILY"/>
    <property type="match status" value="1"/>
</dbReference>
<evidence type="ECO:0000256" key="1">
    <source>
        <dbReference type="ARBA" id="ARBA00023015"/>
    </source>
</evidence>
<dbReference type="PROSITE" id="PS51077">
    <property type="entry name" value="HTH_ICLR"/>
    <property type="match status" value="1"/>
</dbReference>
<organism evidence="7 8">
    <name type="scientific">Nocardioides albidus</name>
    <dbReference type="NCBI Taxonomy" id="1517589"/>
    <lineage>
        <taxon>Bacteria</taxon>
        <taxon>Bacillati</taxon>
        <taxon>Actinomycetota</taxon>
        <taxon>Actinomycetes</taxon>
        <taxon>Propionibacteriales</taxon>
        <taxon>Nocardioidaceae</taxon>
        <taxon>Nocardioides</taxon>
    </lineage>
</organism>
<gene>
    <name evidence="7" type="ORF">FHP29_00125</name>
</gene>
<dbReference type="AlphaFoldDB" id="A0A5C4WRG4"/>
<dbReference type="Gene3D" id="1.10.10.10">
    <property type="entry name" value="Winged helix-like DNA-binding domain superfamily/Winged helix DNA-binding domain"/>
    <property type="match status" value="1"/>
</dbReference>
<evidence type="ECO:0000259" key="5">
    <source>
        <dbReference type="PROSITE" id="PS51077"/>
    </source>
</evidence>
<dbReference type="GO" id="GO:0003700">
    <property type="term" value="F:DNA-binding transcription factor activity"/>
    <property type="evidence" value="ECO:0007669"/>
    <property type="project" value="TreeGrafter"/>
</dbReference>
<dbReference type="InterPro" id="IPR036390">
    <property type="entry name" value="WH_DNA-bd_sf"/>
</dbReference>
<feature type="compositionally biased region" description="Acidic residues" evidence="4">
    <location>
        <begin position="1"/>
        <end position="12"/>
    </location>
</feature>
<keyword evidence="1" id="KW-0805">Transcription regulation</keyword>
<dbReference type="InterPro" id="IPR050707">
    <property type="entry name" value="HTH_MetabolicPath_Reg"/>
</dbReference>
<feature type="domain" description="HTH iclR-type" evidence="5">
    <location>
        <begin position="19"/>
        <end position="79"/>
    </location>
</feature>
<dbReference type="SMART" id="SM00346">
    <property type="entry name" value="HTH_ICLR"/>
    <property type="match status" value="1"/>
</dbReference>
<dbReference type="GO" id="GO:0045892">
    <property type="term" value="P:negative regulation of DNA-templated transcription"/>
    <property type="evidence" value="ECO:0007669"/>
    <property type="project" value="TreeGrafter"/>
</dbReference>
<evidence type="ECO:0000313" key="7">
    <source>
        <dbReference type="EMBL" id="TNM50848.1"/>
    </source>
</evidence>
<evidence type="ECO:0000313" key="8">
    <source>
        <dbReference type="Proteomes" id="UP000313231"/>
    </source>
</evidence>
<sequence>MTDVNEQPDGDGDGGGSRESMLSRMTSILDAFVDRGDHLRLDDIVNATGLPRSTSHRILDQLVRLAWLQHSADGYALGRRALQLGGAPGGLGGHEDLRGAAVPVLQELHARTGQLVQLGILDFAEVVYLDTVGYGQRLPAEPRVGGRVPAHCVALGKAMLAWLAPEEIDALLYEGLKARTRTTITDLSMMHVELRRIRSRHGIAFEHDENVPGVSSVGAAVQCPDGVTAGIALAGATADLSLERWVPVILDAARRISSSLCPDSPPDDMPSAAWSDGMMSTVFALTDDDAIM</sequence>
<accession>A0A5C4WRG4</accession>
<dbReference type="Proteomes" id="UP000313231">
    <property type="component" value="Unassembled WGS sequence"/>
</dbReference>
<comment type="caution">
    <text evidence="7">The sequence shown here is derived from an EMBL/GenBank/DDBJ whole genome shotgun (WGS) entry which is preliminary data.</text>
</comment>
<evidence type="ECO:0000256" key="2">
    <source>
        <dbReference type="ARBA" id="ARBA00023125"/>
    </source>
</evidence>
<evidence type="ECO:0000259" key="6">
    <source>
        <dbReference type="PROSITE" id="PS51078"/>
    </source>
</evidence>
<dbReference type="Pfam" id="PF01614">
    <property type="entry name" value="IclR_C"/>
    <property type="match status" value="1"/>
</dbReference>
<dbReference type="RefSeq" id="WP_139620849.1">
    <property type="nucleotide sequence ID" value="NZ_VDMP01000006.1"/>
</dbReference>
<feature type="region of interest" description="Disordered" evidence="4">
    <location>
        <begin position="1"/>
        <end position="20"/>
    </location>
</feature>
<dbReference type="InterPro" id="IPR005471">
    <property type="entry name" value="Tscrpt_reg_IclR_N"/>
</dbReference>
<dbReference type="SUPFAM" id="SSF46785">
    <property type="entry name" value="Winged helix' DNA-binding domain"/>
    <property type="match status" value="1"/>
</dbReference>
<keyword evidence="8" id="KW-1185">Reference proteome</keyword>
<name>A0A5C4WRG4_9ACTN</name>
<dbReference type="GO" id="GO:0003677">
    <property type="term" value="F:DNA binding"/>
    <property type="evidence" value="ECO:0007669"/>
    <property type="project" value="UniProtKB-KW"/>
</dbReference>
<dbReference type="OrthoDB" id="60629at2"/>
<dbReference type="Pfam" id="PF09339">
    <property type="entry name" value="HTH_IclR"/>
    <property type="match status" value="1"/>
</dbReference>